<dbReference type="Proteomes" id="UP000747399">
    <property type="component" value="Unassembled WGS sequence"/>
</dbReference>
<dbReference type="GO" id="GO:0005930">
    <property type="term" value="C:axoneme"/>
    <property type="evidence" value="ECO:0007669"/>
    <property type="project" value="UniProtKB-SubCell"/>
</dbReference>
<feature type="compositionally biased region" description="Basic and acidic residues" evidence="2">
    <location>
        <begin position="8"/>
        <end position="17"/>
    </location>
</feature>
<feature type="compositionally biased region" description="Pro residues" evidence="2">
    <location>
        <begin position="108"/>
        <end position="132"/>
    </location>
</feature>
<feature type="compositionally biased region" description="Polar residues" evidence="2">
    <location>
        <begin position="137"/>
        <end position="163"/>
    </location>
</feature>
<dbReference type="InterPro" id="IPR032675">
    <property type="entry name" value="LRR_dom_sf"/>
</dbReference>
<dbReference type="SUPFAM" id="SSF52047">
    <property type="entry name" value="RNI-like"/>
    <property type="match status" value="1"/>
</dbReference>
<dbReference type="EMBL" id="BNCO01000006">
    <property type="protein sequence ID" value="GIL48897.1"/>
    <property type="molecule type" value="Genomic_DNA"/>
</dbReference>
<dbReference type="AlphaFoldDB" id="A0A8J4EYC4"/>
<reference evidence="3" key="1">
    <citation type="journal article" date="2021" name="Proc. Natl. Acad. Sci. U.S.A.">
        <title>Three genomes in the algal genus Volvox reveal the fate of a haploid sex-determining region after a transition to homothallism.</title>
        <authorList>
            <person name="Yamamoto K."/>
            <person name="Hamaji T."/>
            <person name="Kawai-Toyooka H."/>
            <person name="Matsuzaki R."/>
            <person name="Takahashi F."/>
            <person name="Nishimura Y."/>
            <person name="Kawachi M."/>
            <person name="Noguchi H."/>
            <person name="Minakuchi Y."/>
            <person name="Umen J.G."/>
            <person name="Toyoda A."/>
            <person name="Nozaki H."/>
        </authorList>
    </citation>
    <scope>NUCLEOTIDE SEQUENCE</scope>
    <source>
        <strain evidence="3">NIES-3780</strain>
    </source>
</reference>
<dbReference type="Gene3D" id="3.80.10.10">
    <property type="entry name" value="Ribonuclease Inhibitor"/>
    <property type="match status" value="1"/>
</dbReference>
<evidence type="ECO:0008006" key="5">
    <source>
        <dbReference type="Google" id="ProtNLM"/>
    </source>
</evidence>
<accession>A0A8J4EYC4</accession>
<protein>
    <recommendedName>
        <fullName evidence="5">F-box domain-containing protein</fullName>
    </recommendedName>
</protein>
<evidence type="ECO:0000256" key="2">
    <source>
        <dbReference type="SAM" id="MobiDB-lite"/>
    </source>
</evidence>
<feature type="region of interest" description="Disordered" evidence="2">
    <location>
        <begin position="56"/>
        <end position="173"/>
    </location>
</feature>
<comment type="caution">
    <text evidence="3">The sequence shown here is derived from an EMBL/GenBank/DDBJ whole genome shotgun (WGS) entry which is preliminary data.</text>
</comment>
<feature type="compositionally biased region" description="Polar residues" evidence="2">
    <location>
        <begin position="62"/>
        <end position="94"/>
    </location>
</feature>
<evidence type="ECO:0000313" key="3">
    <source>
        <dbReference type="EMBL" id="GIL48897.1"/>
    </source>
</evidence>
<name>A0A8J4EYC4_9CHLO</name>
<feature type="region of interest" description="Disordered" evidence="2">
    <location>
        <begin position="1"/>
        <end position="21"/>
    </location>
</feature>
<evidence type="ECO:0000313" key="4">
    <source>
        <dbReference type="Proteomes" id="UP000747399"/>
    </source>
</evidence>
<organism evidence="3 4">
    <name type="scientific">Volvox africanus</name>
    <dbReference type="NCBI Taxonomy" id="51714"/>
    <lineage>
        <taxon>Eukaryota</taxon>
        <taxon>Viridiplantae</taxon>
        <taxon>Chlorophyta</taxon>
        <taxon>core chlorophytes</taxon>
        <taxon>Chlorophyceae</taxon>
        <taxon>CS clade</taxon>
        <taxon>Chlamydomonadales</taxon>
        <taxon>Volvocaceae</taxon>
        <taxon>Volvox</taxon>
    </lineage>
</organism>
<evidence type="ECO:0000256" key="1">
    <source>
        <dbReference type="ARBA" id="ARBA00004430"/>
    </source>
</evidence>
<feature type="compositionally biased region" description="Low complexity" evidence="2">
    <location>
        <begin position="819"/>
        <end position="829"/>
    </location>
</feature>
<gene>
    <name evidence="3" type="ORF">Vafri_5312</name>
</gene>
<sequence length="967" mass="102728">MGCVTSSEAERRCEAPRQPRRQYRRGKCVIRTKANLCALFEISVTCHIGKDDSAATAIPTHPRSTGTHRSVATQISGRSHPTSLQAASISTVEGATSHKMASIERPSLLPPHPPTPLPAPQLRPAPSPPRSPQPLSESISTPQLSPTPTESSIPRTSKSTQRMSPPASLLPRLPPQPVLLAPLSLLPQPAPSQSLLCRLPHELWARVAAHLDKDGRDCLRLCSRETRAAVDATITRLRVVYGSAVTTQRAPSSAAMVELALRGMLLRGCRPRSVRLSLSDCPENDPERSEKGRVVLAAIAQLGVLEELTIAGLCLDPSAHSRMQGLHAPAASPSTVSAVTAAVLAVRSVAWLRLAGTSTSEESLLPGLQALLPAATRLQELELCNLDISSLALCGTSSLVHPAWQPLWESTRLRRLVLNFRDGCVGDGVVDGASSLALGMAGMTQLRSLCLGLWRDDGGSLLAAALPIITCALTDLRSLELRTDSPPANLLACLVGSPRMRLQELALHCEHCNGGLPDIHLLRHLTALTSLTLVNALPPDGLLRATAVAGGGDAAFMAVEGSDSDTADSDAAAPHLPPALRELRLNRPLSVSQLAALITPPTLTRVSFGSTAEPIRLPDAAMGPQEVRRQMAAAVAKLAAWGVHDLVLGPPLPPPSPPPWLPLPIRPFVQPLNGIWIRELAALKLRTLRLYDIALDASGARALAAAVGATLEELTVDSPGTSLLRLLPGLVRMPRLRQLTISGSACEGMSHVRCSGDQLGAAAGSGNGPHSGAGSAGLLMTQPSILKRPWGQPPQLPADPFQQRHEHQKQQYRRHYQQCHHVSGVRTVGLSGGGGSHEQQEDEESKEEGDEHSRGWASWLLALLAAGVHVRLWHNVTRPQHYTPDPNPFLPSHVKASGGGGIGGGVHGVSGEDPVALVAAVEAVVATLRAMEDLDQCSGWGRLQVRFSQGAMNPIRRWGHLAWEATA</sequence>
<proteinExistence type="predicted"/>
<keyword evidence="4" id="KW-1185">Reference proteome</keyword>
<comment type="subcellular location">
    <subcellularLocation>
        <location evidence="1">Cytoplasm</location>
        <location evidence="1">Cytoskeleton</location>
        <location evidence="1">Cilium axoneme</location>
    </subcellularLocation>
</comment>
<feature type="region of interest" description="Disordered" evidence="2">
    <location>
        <begin position="786"/>
        <end position="851"/>
    </location>
</feature>